<protein>
    <recommendedName>
        <fullName evidence="15">Thioredoxin domain-containing protein</fullName>
    </recommendedName>
</protein>
<comment type="subcellular location">
    <subcellularLocation>
        <location evidence="1">Endoplasmic reticulum membrane</location>
        <topology evidence="1">Single-pass type I membrane protein</topology>
    </subcellularLocation>
</comment>
<feature type="signal peptide" evidence="14">
    <location>
        <begin position="1"/>
        <end position="26"/>
    </location>
</feature>
<accession>A0ABR2VKS5</accession>
<dbReference type="SUPFAM" id="SSF52833">
    <property type="entry name" value="Thioredoxin-like"/>
    <property type="match status" value="1"/>
</dbReference>
<gene>
    <name evidence="16" type="ORF">K7432_017100</name>
</gene>
<dbReference type="PROSITE" id="PS51352">
    <property type="entry name" value="THIOREDOXIN_2"/>
    <property type="match status" value="1"/>
</dbReference>
<keyword evidence="17" id="KW-1185">Reference proteome</keyword>
<keyword evidence="10" id="KW-1015">Disulfide bond</keyword>
<dbReference type="Pfam" id="PF00085">
    <property type="entry name" value="Thioredoxin"/>
    <property type="match status" value="1"/>
</dbReference>
<dbReference type="PANTHER" id="PTHR46107:SF3">
    <property type="entry name" value="THIOREDOXIN DOMAIN-CONTAINING PROTEIN"/>
    <property type="match status" value="1"/>
</dbReference>
<feature type="transmembrane region" description="Helical" evidence="13">
    <location>
        <begin position="171"/>
        <end position="191"/>
    </location>
</feature>
<evidence type="ECO:0000256" key="9">
    <source>
        <dbReference type="ARBA" id="ARBA00023136"/>
    </source>
</evidence>
<keyword evidence="11" id="KW-0676">Redox-active center</keyword>
<dbReference type="InterPro" id="IPR013766">
    <property type="entry name" value="Thioredoxin_domain"/>
</dbReference>
<evidence type="ECO:0000256" key="11">
    <source>
        <dbReference type="ARBA" id="ARBA00023284"/>
    </source>
</evidence>
<keyword evidence="6" id="KW-0256">Endoplasmic reticulum</keyword>
<keyword evidence="3" id="KW-0597">Phosphoprotein</keyword>
<sequence length="220" mass="25202">MKSLHYTFLSTLFVLLALSALLAVQGSQVIELTDSNFHEHISDKNVWVVEFYAKWCGSCKQFKPMLESVAKDIALTKPEVRIGNIDVDKNPSLALKFFISRLPSVFVIKESEIRVWEAPLEKLELLDILESEKWRGWKIWSGLLSPFSFIGSFFGFIGTINRTFNYYTRGIPPYVLVITISAIVAAAYYYIHTLPAPKEEPLKHKRQAQTNPVPKHRRKA</sequence>
<keyword evidence="9 13" id="KW-0472">Membrane</keyword>
<evidence type="ECO:0000256" key="3">
    <source>
        <dbReference type="ARBA" id="ARBA00022553"/>
    </source>
</evidence>
<keyword evidence="5 14" id="KW-0732">Signal</keyword>
<dbReference type="PANTHER" id="PTHR46107">
    <property type="entry name" value="DUMPY: SHORTER THAN WILD-TYPE"/>
    <property type="match status" value="1"/>
</dbReference>
<evidence type="ECO:0000256" key="2">
    <source>
        <dbReference type="ARBA" id="ARBA00022448"/>
    </source>
</evidence>
<evidence type="ECO:0000256" key="7">
    <source>
        <dbReference type="ARBA" id="ARBA00022982"/>
    </source>
</evidence>
<dbReference type="EMBL" id="JASJQH010010216">
    <property type="protein sequence ID" value="KAK9674615.1"/>
    <property type="molecule type" value="Genomic_DNA"/>
</dbReference>
<keyword evidence="2" id="KW-0813">Transport</keyword>
<feature type="chain" id="PRO_5047207762" description="Thioredoxin domain-containing protein" evidence="14">
    <location>
        <begin position="27"/>
        <end position="220"/>
    </location>
</feature>
<proteinExistence type="predicted"/>
<feature type="region of interest" description="Disordered" evidence="12">
    <location>
        <begin position="201"/>
        <end position="220"/>
    </location>
</feature>
<evidence type="ECO:0000313" key="16">
    <source>
        <dbReference type="EMBL" id="KAK9674615.1"/>
    </source>
</evidence>
<keyword evidence="7" id="KW-0249">Electron transport</keyword>
<name>A0ABR2VKS5_9FUNG</name>
<dbReference type="InterPro" id="IPR017937">
    <property type="entry name" value="Thioredoxin_CS"/>
</dbReference>
<keyword evidence="4 13" id="KW-0812">Transmembrane</keyword>
<feature type="transmembrane region" description="Helical" evidence="13">
    <location>
        <begin position="139"/>
        <end position="159"/>
    </location>
</feature>
<reference evidence="16 17" key="1">
    <citation type="submission" date="2023-04" db="EMBL/GenBank/DDBJ databases">
        <title>Genome of Basidiobolus ranarum AG-B5.</title>
        <authorList>
            <person name="Stajich J.E."/>
            <person name="Carter-House D."/>
            <person name="Gryganskyi A."/>
        </authorList>
    </citation>
    <scope>NUCLEOTIDE SEQUENCE [LARGE SCALE GENOMIC DNA]</scope>
    <source>
        <strain evidence="16 17">AG-B5</strain>
    </source>
</reference>
<dbReference type="InterPro" id="IPR036249">
    <property type="entry name" value="Thioredoxin-like_sf"/>
</dbReference>
<evidence type="ECO:0000256" key="5">
    <source>
        <dbReference type="ARBA" id="ARBA00022729"/>
    </source>
</evidence>
<evidence type="ECO:0000256" key="12">
    <source>
        <dbReference type="SAM" id="MobiDB-lite"/>
    </source>
</evidence>
<evidence type="ECO:0000256" key="4">
    <source>
        <dbReference type="ARBA" id="ARBA00022692"/>
    </source>
</evidence>
<evidence type="ECO:0000256" key="13">
    <source>
        <dbReference type="SAM" id="Phobius"/>
    </source>
</evidence>
<evidence type="ECO:0000256" key="8">
    <source>
        <dbReference type="ARBA" id="ARBA00022989"/>
    </source>
</evidence>
<evidence type="ECO:0000256" key="1">
    <source>
        <dbReference type="ARBA" id="ARBA00004115"/>
    </source>
</evidence>
<evidence type="ECO:0000256" key="6">
    <source>
        <dbReference type="ARBA" id="ARBA00022824"/>
    </source>
</evidence>
<dbReference type="Gene3D" id="3.40.30.10">
    <property type="entry name" value="Glutaredoxin"/>
    <property type="match status" value="1"/>
</dbReference>
<dbReference type="Proteomes" id="UP001479436">
    <property type="component" value="Unassembled WGS sequence"/>
</dbReference>
<organism evidence="16 17">
    <name type="scientific">Basidiobolus ranarum</name>
    <dbReference type="NCBI Taxonomy" id="34480"/>
    <lineage>
        <taxon>Eukaryota</taxon>
        <taxon>Fungi</taxon>
        <taxon>Fungi incertae sedis</taxon>
        <taxon>Zoopagomycota</taxon>
        <taxon>Entomophthoromycotina</taxon>
        <taxon>Basidiobolomycetes</taxon>
        <taxon>Basidiobolales</taxon>
        <taxon>Basidiobolaceae</taxon>
        <taxon>Basidiobolus</taxon>
    </lineage>
</organism>
<comment type="caution">
    <text evidence="16">The sequence shown here is derived from an EMBL/GenBank/DDBJ whole genome shotgun (WGS) entry which is preliminary data.</text>
</comment>
<feature type="domain" description="Thioredoxin" evidence="15">
    <location>
        <begin position="9"/>
        <end position="134"/>
    </location>
</feature>
<evidence type="ECO:0000256" key="10">
    <source>
        <dbReference type="ARBA" id="ARBA00023157"/>
    </source>
</evidence>
<keyword evidence="8 13" id="KW-1133">Transmembrane helix</keyword>
<dbReference type="InterPro" id="IPR052454">
    <property type="entry name" value="TMX_domain-containing"/>
</dbReference>
<dbReference type="PROSITE" id="PS00194">
    <property type="entry name" value="THIOREDOXIN_1"/>
    <property type="match status" value="1"/>
</dbReference>
<evidence type="ECO:0000256" key="14">
    <source>
        <dbReference type="SAM" id="SignalP"/>
    </source>
</evidence>
<dbReference type="CDD" id="cd02961">
    <property type="entry name" value="PDI_a_family"/>
    <property type="match status" value="1"/>
</dbReference>
<evidence type="ECO:0000259" key="15">
    <source>
        <dbReference type="PROSITE" id="PS51352"/>
    </source>
</evidence>
<evidence type="ECO:0000313" key="17">
    <source>
        <dbReference type="Proteomes" id="UP001479436"/>
    </source>
</evidence>